<dbReference type="Proteomes" id="UP000498980">
    <property type="component" value="Unassembled WGS sequence"/>
</dbReference>
<accession>A0A7J0C141</accession>
<reference evidence="2 3" key="1">
    <citation type="submission" date="2020-05" db="EMBL/GenBank/DDBJ databases">
        <title>Whole genome shotgun sequence of Streptomyces fulvorobeus NBRC 15897.</title>
        <authorList>
            <person name="Komaki H."/>
            <person name="Tamura T."/>
        </authorList>
    </citation>
    <scope>NUCLEOTIDE SEQUENCE [LARGE SCALE GENOMIC DNA]</scope>
    <source>
        <strain evidence="2 3">NBRC 15897</strain>
    </source>
</reference>
<feature type="compositionally biased region" description="Basic and acidic residues" evidence="1">
    <location>
        <begin position="152"/>
        <end position="172"/>
    </location>
</feature>
<evidence type="ECO:0000256" key="1">
    <source>
        <dbReference type="SAM" id="MobiDB-lite"/>
    </source>
</evidence>
<gene>
    <name evidence="2" type="ORF">Sfulv_10400</name>
</gene>
<name>A0A7J0C141_9ACTN</name>
<proteinExistence type="predicted"/>
<evidence type="ECO:0000313" key="2">
    <source>
        <dbReference type="EMBL" id="GFM96229.1"/>
    </source>
</evidence>
<protein>
    <submittedName>
        <fullName evidence="2">Uncharacterized protein</fullName>
    </submittedName>
</protein>
<organism evidence="2 3">
    <name type="scientific">Streptomyces fulvorobeus</name>
    <dbReference type="NCBI Taxonomy" id="284028"/>
    <lineage>
        <taxon>Bacteria</taxon>
        <taxon>Bacillati</taxon>
        <taxon>Actinomycetota</taxon>
        <taxon>Actinomycetes</taxon>
        <taxon>Kitasatosporales</taxon>
        <taxon>Streptomycetaceae</taxon>
        <taxon>Streptomyces</taxon>
    </lineage>
</organism>
<feature type="region of interest" description="Disordered" evidence="1">
    <location>
        <begin position="66"/>
        <end position="187"/>
    </location>
</feature>
<sequence length="187" mass="19634">MRCPPGNVKGTRGRERLRGLKLAHWTGCGNDSREGWGEGDPAGGKCQERFRFVVVSVVRRTDPVDPFPACRARPARTPGPAAPRSSAPSITNGAAVPAKPATSPADAGAGWRLRPVSGQPQGERGGAGALRGRLDDRGHRQGLSHAQAETEYGEHHGQRPHRDGQGDARAEQFGRQAGGGEQGGAAE</sequence>
<comment type="caution">
    <text evidence="2">The sequence shown here is derived from an EMBL/GenBank/DDBJ whole genome shotgun (WGS) entry which is preliminary data.</text>
</comment>
<feature type="compositionally biased region" description="Low complexity" evidence="1">
    <location>
        <begin position="68"/>
        <end position="89"/>
    </location>
</feature>
<evidence type="ECO:0000313" key="3">
    <source>
        <dbReference type="Proteomes" id="UP000498980"/>
    </source>
</evidence>
<dbReference type="AlphaFoldDB" id="A0A7J0C141"/>
<dbReference type="EMBL" id="BLWC01000001">
    <property type="protein sequence ID" value="GFM96229.1"/>
    <property type="molecule type" value="Genomic_DNA"/>
</dbReference>
<feature type="compositionally biased region" description="Gly residues" evidence="1">
    <location>
        <begin position="176"/>
        <end position="187"/>
    </location>
</feature>
<keyword evidence="3" id="KW-1185">Reference proteome</keyword>